<dbReference type="InterPro" id="IPR051544">
    <property type="entry name" value="TPS_OM_transporter"/>
</dbReference>
<dbReference type="RefSeq" id="WP_183010235.1">
    <property type="nucleotide sequence ID" value="NZ_JABEQP010000017.1"/>
</dbReference>
<feature type="chain" id="PRO_5031163860" evidence="4">
    <location>
        <begin position="25"/>
        <end position="593"/>
    </location>
</feature>
<name>A0A7W4K2M5_9PROT</name>
<dbReference type="Pfam" id="PF03865">
    <property type="entry name" value="ShlB"/>
    <property type="match status" value="1"/>
</dbReference>
<dbReference type="Gene3D" id="2.40.160.50">
    <property type="entry name" value="membrane protein fhac: a member of the omp85/tpsb transporter family"/>
    <property type="match status" value="1"/>
</dbReference>
<keyword evidence="1" id="KW-0472">Membrane</keyword>
<sequence length="593" mass="64332">MRTSIISCCALAVSVLLAPERAHAQAYDRLAPRQLPPAPTPIVSTPSGTQAPPLRPSNTVVIPVLKGLVFLPDIRALKPEGPTPGTTGISHDGLPLLGRDDFTRSLSAYLGKPLTISDLNTISLDTSAFYKKNGHPFVYVIVPPQNVSAGIVQIVVTEYRLGALNITGNHWFSSALLRRDSGLVPGRTLSLAEVQDALDRLNDNPFRTVDSFFAPGAKQGTTDVTLQTRDRLPLHVYASYDNAGVPMMGRSEWAVGGTWGNVAGLGQILSYQFTHSVSDLYSGHAVNWSTPLPWHDQIQVFGSYAWEHPNYRSNGISFNEAGHSGQASLRYIHTLPTVAIWPRTRLTHDIQAGYDFKTTNNTLEFGGAQVFASEAEVNQFPIIYNATMSDPYGQTTFRNQLVFSPGGLTGADRKHNVRTLVPGASDRYVYDTLTLTRTTWLPGGATWLLQATGQVSSTNLMYSNQIGLGGLYTARGYATDTSLGTEGISLTNEIRAPAFSLTHIVAPDAQLYDTQQIGVFYDYGHVSQVHTIPQAINESDLSSIGLDLHSTVGRYASLTFNVGWRLHSLPPSRTLNGFGNKGAFGNIAINVGY</sequence>
<evidence type="ECO:0000313" key="8">
    <source>
        <dbReference type="Proteomes" id="UP000530320"/>
    </source>
</evidence>
<feature type="domain" description="Haemolysin activator HlyB C-terminal" evidence="5">
    <location>
        <begin position="220"/>
        <end position="528"/>
    </location>
</feature>
<dbReference type="GO" id="GO:0046819">
    <property type="term" value="P:protein secretion by the type V secretion system"/>
    <property type="evidence" value="ECO:0007669"/>
    <property type="project" value="TreeGrafter"/>
</dbReference>
<evidence type="ECO:0000313" key="7">
    <source>
        <dbReference type="EMBL" id="MBB2199264.1"/>
    </source>
</evidence>
<keyword evidence="1" id="KW-1134">Transmembrane beta strand</keyword>
<evidence type="ECO:0000259" key="5">
    <source>
        <dbReference type="Pfam" id="PF03865"/>
    </source>
</evidence>
<dbReference type="PANTHER" id="PTHR34597">
    <property type="entry name" value="SLR1661 PROTEIN"/>
    <property type="match status" value="1"/>
</dbReference>
<feature type="domain" description="Polypeptide-transport-associated ShlB-type" evidence="6">
    <location>
        <begin position="87"/>
        <end position="158"/>
    </location>
</feature>
<dbReference type="Gene3D" id="3.10.20.310">
    <property type="entry name" value="membrane protein fhac"/>
    <property type="match status" value="1"/>
</dbReference>
<keyword evidence="3" id="KW-0998">Cell outer membrane</keyword>
<evidence type="ECO:0000256" key="1">
    <source>
        <dbReference type="ARBA" id="ARBA00022452"/>
    </source>
</evidence>
<comment type="caution">
    <text evidence="7">The sequence shown here is derived from an EMBL/GenBank/DDBJ whole genome shotgun (WGS) entry which is preliminary data.</text>
</comment>
<dbReference type="EMBL" id="JABEQP010000017">
    <property type="protein sequence ID" value="MBB2199264.1"/>
    <property type="molecule type" value="Genomic_DNA"/>
</dbReference>
<dbReference type="GO" id="GO:0098046">
    <property type="term" value="C:type V protein secretion system complex"/>
    <property type="evidence" value="ECO:0007669"/>
    <property type="project" value="TreeGrafter"/>
</dbReference>
<evidence type="ECO:0000256" key="2">
    <source>
        <dbReference type="ARBA" id="ARBA00022692"/>
    </source>
</evidence>
<keyword evidence="4" id="KW-0732">Signal</keyword>
<dbReference type="Pfam" id="PF08479">
    <property type="entry name" value="POTRA_2"/>
    <property type="match status" value="1"/>
</dbReference>
<evidence type="ECO:0000256" key="4">
    <source>
        <dbReference type="SAM" id="SignalP"/>
    </source>
</evidence>
<reference evidence="7 8" key="1">
    <citation type="submission" date="2020-04" db="EMBL/GenBank/DDBJ databases">
        <title>Description of novel Gluconacetobacter.</title>
        <authorList>
            <person name="Sombolestani A."/>
        </authorList>
    </citation>
    <scope>NUCLEOTIDE SEQUENCE [LARGE SCALE GENOMIC DNA]</scope>
    <source>
        <strain evidence="7 8">LMG 22058</strain>
    </source>
</reference>
<keyword evidence="2" id="KW-0812">Transmembrane</keyword>
<gene>
    <name evidence="7" type="ORF">HLH44_17785</name>
</gene>
<organism evidence="7 8">
    <name type="scientific">Gluconacetobacter dulcium</name>
    <dbReference type="NCBI Taxonomy" id="2729096"/>
    <lineage>
        <taxon>Bacteria</taxon>
        <taxon>Pseudomonadati</taxon>
        <taxon>Pseudomonadota</taxon>
        <taxon>Alphaproteobacteria</taxon>
        <taxon>Acetobacterales</taxon>
        <taxon>Acetobacteraceae</taxon>
        <taxon>Gluconacetobacter</taxon>
    </lineage>
</organism>
<evidence type="ECO:0000259" key="6">
    <source>
        <dbReference type="Pfam" id="PF08479"/>
    </source>
</evidence>
<dbReference type="Proteomes" id="UP000530320">
    <property type="component" value="Unassembled WGS sequence"/>
</dbReference>
<dbReference type="GO" id="GO:0008320">
    <property type="term" value="F:protein transmembrane transporter activity"/>
    <property type="evidence" value="ECO:0007669"/>
    <property type="project" value="TreeGrafter"/>
</dbReference>
<accession>A0A7W4K2M5</accession>
<dbReference type="InterPro" id="IPR005565">
    <property type="entry name" value="Hemolysn_activator_HlyB_C"/>
</dbReference>
<protein>
    <submittedName>
        <fullName evidence="7">ShlB/FhaC/HecB family hemolysin secretion/activation protein</fullName>
    </submittedName>
</protein>
<dbReference type="AlphaFoldDB" id="A0A7W4K2M5"/>
<feature type="signal peptide" evidence="4">
    <location>
        <begin position="1"/>
        <end position="24"/>
    </location>
</feature>
<proteinExistence type="predicted"/>
<evidence type="ECO:0000256" key="3">
    <source>
        <dbReference type="ARBA" id="ARBA00023237"/>
    </source>
</evidence>
<dbReference type="InterPro" id="IPR013686">
    <property type="entry name" value="Polypept-transport_assoc_ShlB"/>
</dbReference>
<dbReference type="PANTHER" id="PTHR34597:SF3">
    <property type="entry name" value="OUTER MEMBRANE TRANSPORTER CDIB"/>
    <property type="match status" value="1"/>
</dbReference>